<organism evidence="1 2">
    <name type="scientific">Biomphalaria glabrata</name>
    <name type="common">Bloodfluke planorb</name>
    <name type="synonym">Freshwater snail</name>
    <dbReference type="NCBI Taxonomy" id="6526"/>
    <lineage>
        <taxon>Eukaryota</taxon>
        <taxon>Metazoa</taxon>
        <taxon>Spiralia</taxon>
        <taxon>Lophotrochozoa</taxon>
        <taxon>Mollusca</taxon>
        <taxon>Gastropoda</taxon>
        <taxon>Heterobranchia</taxon>
        <taxon>Euthyneura</taxon>
        <taxon>Panpulmonata</taxon>
        <taxon>Hygrophila</taxon>
        <taxon>Lymnaeoidea</taxon>
        <taxon>Planorbidae</taxon>
        <taxon>Biomphalaria</taxon>
    </lineage>
</organism>
<dbReference type="KEGG" id="bgt:106070980"/>
<proteinExistence type="predicted"/>
<evidence type="ECO:0000313" key="2">
    <source>
        <dbReference type="Proteomes" id="UP000076420"/>
    </source>
</evidence>
<protein>
    <submittedName>
        <fullName evidence="1">Uncharacterized protein</fullName>
    </submittedName>
</protein>
<gene>
    <name evidence="1" type="primary">106070980</name>
</gene>
<dbReference type="Proteomes" id="UP000076420">
    <property type="component" value="Unassembled WGS sequence"/>
</dbReference>
<evidence type="ECO:0000313" key="1">
    <source>
        <dbReference type="EnsemblMetazoa" id="BGLB009204-PC"/>
    </source>
</evidence>
<dbReference type="RefSeq" id="XP_013086459.2">
    <property type="nucleotide sequence ID" value="XM_013231005.2"/>
</dbReference>
<dbReference type="RefSeq" id="XP_013086458.2">
    <property type="nucleotide sequence ID" value="XM_013231004.2"/>
</dbReference>
<dbReference type="OrthoDB" id="6098015at2759"/>
<dbReference type="AlphaFoldDB" id="A0A2C9JWP9"/>
<dbReference type="EnsemblMetazoa" id="BGLB009204-RB">
    <property type="protein sequence ID" value="BGLB009204-PB"/>
    <property type="gene ID" value="BGLB009204"/>
</dbReference>
<dbReference type="EnsemblMetazoa" id="BGLB009204-RC">
    <property type="protein sequence ID" value="BGLB009204-PC"/>
    <property type="gene ID" value="BGLB009204"/>
</dbReference>
<reference evidence="1" key="1">
    <citation type="submission" date="2020-05" db="UniProtKB">
        <authorList>
            <consortium name="EnsemblMetazoa"/>
        </authorList>
    </citation>
    <scope>IDENTIFICATION</scope>
    <source>
        <strain evidence="1">BB02</strain>
    </source>
</reference>
<dbReference type="VEuPathDB" id="VectorBase:BGLB009204"/>
<accession>A0A2C9JWP9</accession>
<name>A0A2C9JWP9_BIOGL</name>
<dbReference type="VEuPathDB" id="VectorBase:BGLAX_041414"/>
<sequence length="220" mass="25149">MTTIGVCKEQPWRVDALAYPSYNYPYPCFKQAQLDACIAQRRSRRPPMFRRLDADRIRNYQKCSLMEATAVPGTTRSELDAQTWLAKDDDGLDTLTLPLLPPIQPVEPSPDPTRPNLNPKEYARWRFETSPLVTTHTRSDWSNFLNRCPERFCISLPLEKPGNGLLPYYDGGYALRYLRPGLTRGIGIERWSERPFGYIQGPSVPSPYRAIKVNNALAGR</sequence>